<dbReference type="AlphaFoldDB" id="A0AAN8YIR4"/>
<sequence length="41" mass="4725">MDHIGGLPMYVATRSLYRMRPPTIIVPKVIKESVEKLFEAH</sequence>
<dbReference type="InterPro" id="IPR036866">
    <property type="entry name" value="RibonucZ/Hydroxyglut_hydro"/>
</dbReference>
<reference evidence="1 2" key="1">
    <citation type="submission" date="2024-02" db="EMBL/GenBank/DDBJ databases">
        <title>de novo genome assembly of Solanum bulbocastanum strain 11H21.</title>
        <authorList>
            <person name="Hosaka A.J."/>
        </authorList>
    </citation>
    <scope>NUCLEOTIDE SEQUENCE [LARGE SCALE GENOMIC DNA]</scope>
    <source>
        <tissue evidence="1">Young leaves</tissue>
    </source>
</reference>
<protein>
    <submittedName>
        <fullName evidence="1">Uncharacterized protein</fullName>
    </submittedName>
</protein>
<dbReference type="SUPFAM" id="SSF56281">
    <property type="entry name" value="Metallo-hydrolase/oxidoreductase"/>
    <property type="match status" value="1"/>
</dbReference>
<dbReference type="PANTHER" id="PTHR46504:SF2">
    <property type="entry name" value="TRNASE Z TRZ1"/>
    <property type="match status" value="1"/>
</dbReference>
<accession>A0AAN8YIR4</accession>
<dbReference type="EMBL" id="JBANQN010000003">
    <property type="protein sequence ID" value="KAK6795189.1"/>
    <property type="molecule type" value="Genomic_DNA"/>
</dbReference>
<evidence type="ECO:0000313" key="2">
    <source>
        <dbReference type="Proteomes" id="UP001371456"/>
    </source>
</evidence>
<evidence type="ECO:0000313" key="1">
    <source>
        <dbReference type="EMBL" id="KAK6795189.1"/>
    </source>
</evidence>
<name>A0AAN8YIR4_SOLBU</name>
<keyword evidence="2" id="KW-1185">Reference proteome</keyword>
<proteinExistence type="predicted"/>
<comment type="caution">
    <text evidence="1">The sequence shown here is derived from an EMBL/GenBank/DDBJ whole genome shotgun (WGS) entry which is preliminary data.</text>
</comment>
<gene>
    <name evidence="1" type="ORF">RDI58_008642</name>
</gene>
<dbReference type="Proteomes" id="UP001371456">
    <property type="component" value="Unassembled WGS sequence"/>
</dbReference>
<dbReference type="PANTHER" id="PTHR46504">
    <property type="entry name" value="TRNASE Z TRZ1"/>
    <property type="match status" value="1"/>
</dbReference>
<organism evidence="1 2">
    <name type="scientific">Solanum bulbocastanum</name>
    <name type="common">Wild potato</name>
    <dbReference type="NCBI Taxonomy" id="147425"/>
    <lineage>
        <taxon>Eukaryota</taxon>
        <taxon>Viridiplantae</taxon>
        <taxon>Streptophyta</taxon>
        <taxon>Embryophyta</taxon>
        <taxon>Tracheophyta</taxon>
        <taxon>Spermatophyta</taxon>
        <taxon>Magnoliopsida</taxon>
        <taxon>eudicotyledons</taxon>
        <taxon>Gunneridae</taxon>
        <taxon>Pentapetalae</taxon>
        <taxon>asterids</taxon>
        <taxon>lamiids</taxon>
        <taxon>Solanales</taxon>
        <taxon>Solanaceae</taxon>
        <taxon>Solanoideae</taxon>
        <taxon>Solaneae</taxon>
        <taxon>Solanum</taxon>
    </lineage>
</organism>